<dbReference type="InterPro" id="IPR039418">
    <property type="entry name" value="LexA-like"/>
</dbReference>
<sequence length="230" mass="25786">MDFEIMEIDIGKWVKQARESADLSQEQLALDLGYKGKGTVSAWEKNTNAIPFDKILEISQRTGAVLPYANQSDSRPVVYKDPNDGPIKLKLYDVAASCGSGRFNSNYPDLIRTVSFTEEAALELFGTTNLNHVQMIPPDGDSMEPTIPQKSMCFIKTDINEIVSSGIYLFTFQGATFFKRLHISKGNVIQVTSDNRVYEKGDFEITPSEQDELVIHGKLWRAVDLNLIQL</sequence>
<dbReference type="Pfam" id="PF00717">
    <property type="entry name" value="Peptidase_S24"/>
    <property type="match status" value="1"/>
</dbReference>
<dbReference type="PANTHER" id="PTHR40661">
    <property type="match status" value="1"/>
</dbReference>
<dbReference type="InterPro" id="IPR015927">
    <property type="entry name" value="Peptidase_S24_S26A/B/C"/>
</dbReference>
<feature type="domain" description="HTH cro/C1-type" evidence="4">
    <location>
        <begin position="14"/>
        <end position="69"/>
    </location>
</feature>
<keyword evidence="6" id="KW-1185">Reference proteome</keyword>
<dbReference type="Proteomes" id="UP000832011">
    <property type="component" value="Chromosome"/>
</dbReference>
<dbReference type="InterPro" id="IPR036286">
    <property type="entry name" value="LexA/Signal_pep-like_sf"/>
</dbReference>
<keyword evidence="1" id="KW-0805">Transcription regulation</keyword>
<keyword evidence="3" id="KW-0804">Transcription</keyword>
<dbReference type="Pfam" id="PF01381">
    <property type="entry name" value="HTH_3"/>
    <property type="match status" value="1"/>
</dbReference>
<evidence type="ECO:0000256" key="3">
    <source>
        <dbReference type="ARBA" id="ARBA00023163"/>
    </source>
</evidence>
<accession>A0ABY4E2Q7</accession>
<dbReference type="RefSeq" id="WP_058357228.1">
    <property type="nucleotide sequence ID" value="NZ_CABKVG010000010.1"/>
</dbReference>
<dbReference type="InterPro" id="IPR010982">
    <property type="entry name" value="Lambda_DNA-bd_dom_sf"/>
</dbReference>
<dbReference type="SUPFAM" id="SSF51306">
    <property type="entry name" value="LexA/Signal peptidase"/>
    <property type="match status" value="1"/>
</dbReference>
<dbReference type="Gene3D" id="1.10.260.40">
    <property type="entry name" value="lambda repressor-like DNA-binding domains"/>
    <property type="match status" value="1"/>
</dbReference>
<name>A0ABY4E2Q7_9NEIS</name>
<dbReference type="Gene3D" id="2.10.109.10">
    <property type="entry name" value="Umud Fragment, subunit A"/>
    <property type="match status" value="1"/>
</dbReference>
<dbReference type="PANTHER" id="PTHR40661:SF3">
    <property type="entry name" value="FELS-1 PROPHAGE TRANSCRIPTIONAL REGULATOR"/>
    <property type="match status" value="1"/>
</dbReference>
<dbReference type="PROSITE" id="PS50943">
    <property type="entry name" value="HTH_CROC1"/>
    <property type="match status" value="1"/>
</dbReference>
<dbReference type="CDD" id="cd06529">
    <property type="entry name" value="S24_LexA-like"/>
    <property type="match status" value="1"/>
</dbReference>
<organism evidence="5 6">
    <name type="scientific">Vitreoscilla massiliensis</name>
    <dbReference type="NCBI Taxonomy" id="1689272"/>
    <lineage>
        <taxon>Bacteria</taxon>
        <taxon>Pseudomonadati</taxon>
        <taxon>Pseudomonadota</taxon>
        <taxon>Betaproteobacteria</taxon>
        <taxon>Neisseriales</taxon>
        <taxon>Neisseriaceae</taxon>
        <taxon>Vitreoscilla</taxon>
    </lineage>
</organism>
<evidence type="ECO:0000256" key="1">
    <source>
        <dbReference type="ARBA" id="ARBA00023015"/>
    </source>
</evidence>
<dbReference type="InterPro" id="IPR001387">
    <property type="entry name" value="Cro/C1-type_HTH"/>
</dbReference>
<reference evidence="5 6" key="1">
    <citation type="journal article" date="2022" name="Res Sq">
        <title>Evolution of multicellular longitudinally dividing oral cavity symbionts (Neisseriaceae).</title>
        <authorList>
            <person name="Nyongesa S."/>
            <person name="Weber P."/>
            <person name="Bernet E."/>
            <person name="Pullido F."/>
            <person name="Nieckarz M."/>
            <person name="Delaby M."/>
            <person name="Nieves C."/>
            <person name="Viehboeck T."/>
            <person name="Krause N."/>
            <person name="Rivera-Millot A."/>
            <person name="Nakamura A."/>
            <person name="Vischer N."/>
            <person name="VanNieuwenhze M."/>
            <person name="Brun Y."/>
            <person name="Cava F."/>
            <person name="Bulgheresi S."/>
            <person name="Veyrier F."/>
        </authorList>
    </citation>
    <scope>NUCLEOTIDE SEQUENCE [LARGE SCALE GENOMIC DNA]</scope>
    <source>
        <strain evidence="5 6">SN4</strain>
    </source>
</reference>
<evidence type="ECO:0000313" key="6">
    <source>
        <dbReference type="Proteomes" id="UP000832011"/>
    </source>
</evidence>
<keyword evidence="2" id="KW-0238">DNA-binding</keyword>
<evidence type="ECO:0000256" key="2">
    <source>
        <dbReference type="ARBA" id="ARBA00023125"/>
    </source>
</evidence>
<dbReference type="EMBL" id="CP091511">
    <property type="protein sequence ID" value="UOO89539.1"/>
    <property type="molecule type" value="Genomic_DNA"/>
</dbReference>
<evidence type="ECO:0000313" key="5">
    <source>
        <dbReference type="EMBL" id="UOO89539.1"/>
    </source>
</evidence>
<dbReference type="CDD" id="cd00093">
    <property type="entry name" value="HTH_XRE"/>
    <property type="match status" value="1"/>
</dbReference>
<evidence type="ECO:0000259" key="4">
    <source>
        <dbReference type="PROSITE" id="PS50943"/>
    </source>
</evidence>
<gene>
    <name evidence="5" type="ORF">LVJ82_00725</name>
</gene>
<dbReference type="SUPFAM" id="SSF47413">
    <property type="entry name" value="lambda repressor-like DNA-binding domains"/>
    <property type="match status" value="1"/>
</dbReference>
<protein>
    <submittedName>
        <fullName evidence="5">Helix-turn-helix domain-containing protein</fullName>
    </submittedName>
</protein>
<proteinExistence type="predicted"/>
<dbReference type="SMART" id="SM00530">
    <property type="entry name" value="HTH_XRE"/>
    <property type="match status" value="1"/>
</dbReference>